<keyword evidence="3" id="KW-1185">Reference proteome</keyword>
<dbReference type="GO" id="GO:0046513">
    <property type="term" value="P:ceramide biosynthetic process"/>
    <property type="evidence" value="ECO:0007669"/>
    <property type="project" value="TreeGrafter"/>
</dbReference>
<dbReference type="Proteomes" id="UP000613740">
    <property type="component" value="Unassembled WGS sequence"/>
</dbReference>
<dbReference type="OrthoDB" id="63514at2759"/>
<accession>A0A835WS90</accession>
<dbReference type="GO" id="GO:0071944">
    <property type="term" value="C:cell periphery"/>
    <property type="evidence" value="ECO:0007669"/>
    <property type="project" value="TreeGrafter"/>
</dbReference>
<gene>
    <name evidence="2" type="ORF">HYH02_002562</name>
</gene>
<dbReference type="PANTHER" id="PTHR12393:SF6">
    <property type="entry name" value="SPHINGOMYELIN PHOSPHODIESTERASE 2"/>
    <property type="match status" value="1"/>
</dbReference>
<evidence type="ECO:0000313" key="2">
    <source>
        <dbReference type="EMBL" id="KAG2453239.1"/>
    </source>
</evidence>
<reference evidence="2" key="1">
    <citation type="journal article" date="2020" name="bioRxiv">
        <title>Comparative genomics of Chlamydomonas.</title>
        <authorList>
            <person name="Craig R.J."/>
            <person name="Hasan A.R."/>
            <person name="Ness R.W."/>
            <person name="Keightley P.D."/>
        </authorList>
    </citation>
    <scope>NUCLEOTIDE SEQUENCE</scope>
    <source>
        <strain evidence="2">CCAP 11/173</strain>
    </source>
</reference>
<protein>
    <submittedName>
        <fullName evidence="2">Uncharacterized protein</fullName>
    </submittedName>
</protein>
<organism evidence="2 3">
    <name type="scientific">Chlamydomonas schloesseri</name>
    <dbReference type="NCBI Taxonomy" id="2026947"/>
    <lineage>
        <taxon>Eukaryota</taxon>
        <taxon>Viridiplantae</taxon>
        <taxon>Chlorophyta</taxon>
        <taxon>core chlorophytes</taxon>
        <taxon>Chlorophyceae</taxon>
        <taxon>CS clade</taxon>
        <taxon>Chlamydomonadales</taxon>
        <taxon>Chlamydomonadaceae</taxon>
        <taxon>Chlamydomonas</taxon>
    </lineage>
</organism>
<feature type="region of interest" description="Disordered" evidence="1">
    <location>
        <begin position="571"/>
        <end position="590"/>
    </location>
</feature>
<comment type="caution">
    <text evidence="2">The sequence shown here is derived from an EMBL/GenBank/DDBJ whole genome shotgun (WGS) entry which is preliminary data.</text>
</comment>
<evidence type="ECO:0000256" key="1">
    <source>
        <dbReference type="SAM" id="MobiDB-lite"/>
    </source>
</evidence>
<dbReference type="GO" id="GO:0004620">
    <property type="term" value="F:phospholipase activity"/>
    <property type="evidence" value="ECO:0007669"/>
    <property type="project" value="TreeGrafter"/>
</dbReference>
<dbReference type="EMBL" id="JAEHOD010000004">
    <property type="protein sequence ID" value="KAG2453239.1"/>
    <property type="molecule type" value="Genomic_DNA"/>
</dbReference>
<dbReference type="GO" id="GO:0030149">
    <property type="term" value="P:sphingolipid catabolic process"/>
    <property type="evidence" value="ECO:0007669"/>
    <property type="project" value="TreeGrafter"/>
</dbReference>
<name>A0A835WS90_9CHLO</name>
<evidence type="ECO:0000313" key="3">
    <source>
        <dbReference type="Proteomes" id="UP000613740"/>
    </source>
</evidence>
<dbReference type="GO" id="GO:0005783">
    <property type="term" value="C:endoplasmic reticulum"/>
    <property type="evidence" value="ECO:0007669"/>
    <property type="project" value="TreeGrafter"/>
</dbReference>
<dbReference type="AlphaFoldDB" id="A0A835WS90"/>
<dbReference type="PANTHER" id="PTHR12393">
    <property type="entry name" value="SPHINGOMYELIN PHOSPHODIESTERASE RELATED"/>
    <property type="match status" value="1"/>
</dbReference>
<proteinExistence type="predicted"/>
<sequence length="759" mass="79681">MVTIEEPGSGWGSLTPELVRKVASKLHANECAASLKLISSQTAAALRDFHTITLGQPRDNSKPIPEEPWPGPAFVAHWGRPEPWRALTLPQRERLLCLAASSGHVPSLEAALVHSGCCLKPQVLTSAAAAGNLAGCERLLAEGCSFSPDAITAAAATAHLPTLQLLLEAAGNELRPPALAAAAKTACCHGYLPVLTWLQQAYGYCYAATWNAEAAASAGQVALLEHMLGAVAQYAEEELVGEGEGGEDEGADQGEREPRWQLLVAVARGCPLAVLQQHYGRLWAWRGMYGRAGAPAEAAATPCDAAAGAATTAATTAADSAACSGPLVPREFAGEDDARDELLVKLLTAVASSPTPCWRAKLDWLLDSCWGAAVAEQVANGDRGGLWGIWESAAERPDFLERLQRLQAAGVPVDDSAVEAAAGNGRADALTYLREECGLEMDVGEVFTRDPGVMLSCSSDVRMLELLRERGAVFTAAHVRRAAERQWPAGSLVWLAEAAVDGGKEGLASVEREQQDWSAAFARAARSGEGLPLLRALRARGAVVDLGAVAAGGGEDAMEWALAELLAGEEAEHKPGDGGGGGGSAQQTPKHIIDSGADLARAAFTHGNVATLRWLAAHLRPWGMERAVPLVGQQGMDAAAAAAAAAPQQQRPSAAGCPGWLPPLEGLCASVRPRTFHQLQLWGQLRTQPQFRPLDALESSARVAAAAAGGDSAAKVEEGGGIWAEVMQQLNKVARDADGPPVLEWLLLPHQAQWVERQM</sequence>
<dbReference type="GO" id="GO:0016020">
    <property type="term" value="C:membrane"/>
    <property type="evidence" value="ECO:0007669"/>
    <property type="project" value="TreeGrafter"/>
</dbReference>